<dbReference type="AlphaFoldDB" id="A0A7W7B2D4"/>
<name>A0A7W7B2D4_9SPHN</name>
<sequence>MIRSLGSAGLALVTLGAGLGLYLVSYSVGAERSGIAKLERQIATDRRDIRALEAELRVRANLPQLERWNASALALGAPKSGQILESEVQLASLVRPHQPGTMPEADVRLASVELPAAPAARDVRVASLDAAPKPTLPVLRERAQPGLFSAGFVAEIDAAADEERTLTRVALR</sequence>
<dbReference type="EMBL" id="JACHNZ010000013">
    <property type="protein sequence ID" value="MBB4631818.1"/>
    <property type="molecule type" value="Genomic_DNA"/>
</dbReference>
<proteinExistence type="predicted"/>
<dbReference type="Proteomes" id="UP000566324">
    <property type="component" value="Unassembled WGS sequence"/>
</dbReference>
<accession>A0A7W7B2D4</accession>
<keyword evidence="2" id="KW-1185">Reference proteome</keyword>
<protein>
    <submittedName>
        <fullName evidence="1">Uncharacterized protein</fullName>
    </submittedName>
</protein>
<reference evidence="1 2" key="1">
    <citation type="submission" date="2020-08" db="EMBL/GenBank/DDBJ databases">
        <title>Genomic Encyclopedia of Type Strains, Phase IV (KMG-IV): sequencing the most valuable type-strain genomes for metagenomic binning, comparative biology and taxonomic classification.</title>
        <authorList>
            <person name="Goeker M."/>
        </authorList>
    </citation>
    <scope>NUCLEOTIDE SEQUENCE [LARGE SCALE GENOMIC DNA]</scope>
    <source>
        <strain evidence="1 2">DSM 17328</strain>
    </source>
</reference>
<gene>
    <name evidence="1" type="ORF">GGQ98_001434</name>
</gene>
<evidence type="ECO:0000313" key="2">
    <source>
        <dbReference type="Proteomes" id="UP000566324"/>
    </source>
</evidence>
<comment type="caution">
    <text evidence="1">The sequence shown here is derived from an EMBL/GenBank/DDBJ whole genome shotgun (WGS) entry which is preliminary data.</text>
</comment>
<evidence type="ECO:0000313" key="1">
    <source>
        <dbReference type="EMBL" id="MBB4631818.1"/>
    </source>
</evidence>
<organism evidence="1 2">
    <name type="scientific">Sphingosinicella soli</name>
    <dbReference type="NCBI Taxonomy" id="333708"/>
    <lineage>
        <taxon>Bacteria</taxon>
        <taxon>Pseudomonadati</taxon>
        <taxon>Pseudomonadota</taxon>
        <taxon>Alphaproteobacteria</taxon>
        <taxon>Sphingomonadales</taxon>
        <taxon>Sphingosinicellaceae</taxon>
        <taxon>Sphingosinicella</taxon>
    </lineage>
</organism>
<dbReference type="RefSeq" id="WP_184067192.1">
    <property type="nucleotide sequence ID" value="NZ_JACHNZ010000013.1"/>
</dbReference>